<comment type="caution">
    <text evidence="2">The sequence shown here is derived from an EMBL/GenBank/DDBJ whole genome shotgun (WGS) entry which is preliminary data.</text>
</comment>
<feature type="compositionally biased region" description="Acidic residues" evidence="1">
    <location>
        <begin position="444"/>
        <end position="453"/>
    </location>
</feature>
<feature type="compositionally biased region" description="Acidic residues" evidence="1">
    <location>
        <begin position="1209"/>
        <end position="1300"/>
    </location>
</feature>
<dbReference type="EMBL" id="JAPEVG010000204">
    <property type="protein sequence ID" value="KAJ8473951.1"/>
    <property type="molecule type" value="Genomic_DNA"/>
</dbReference>
<feature type="compositionally biased region" description="Polar residues" evidence="1">
    <location>
        <begin position="248"/>
        <end position="267"/>
    </location>
</feature>
<feature type="compositionally biased region" description="Low complexity" evidence="1">
    <location>
        <begin position="804"/>
        <end position="820"/>
    </location>
</feature>
<dbReference type="Proteomes" id="UP001215151">
    <property type="component" value="Unassembled WGS sequence"/>
</dbReference>
<proteinExistence type="predicted"/>
<evidence type="ECO:0000256" key="1">
    <source>
        <dbReference type="SAM" id="MobiDB-lite"/>
    </source>
</evidence>
<name>A0AAD7TPX7_9APHY</name>
<accession>A0AAD7TPX7</accession>
<feature type="compositionally biased region" description="Basic and acidic residues" evidence="1">
    <location>
        <begin position="28"/>
        <end position="43"/>
    </location>
</feature>
<feature type="compositionally biased region" description="Basic residues" evidence="1">
    <location>
        <begin position="458"/>
        <end position="471"/>
    </location>
</feature>
<feature type="compositionally biased region" description="Basic and acidic residues" evidence="1">
    <location>
        <begin position="540"/>
        <end position="553"/>
    </location>
</feature>
<feature type="compositionally biased region" description="Low complexity" evidence="1">
    <location>
        <begin position="564"/>
        <end position="576"/>
    </location>
</feature>
<feature type="compositionally biased region" description="Acidic residues" evidence="1">
    <location>
        <begin position="1186"/>
        <end position="1200"/>
    </location>
</feature>
<feature type="compositionally biased region" description="Basic residues" evidence="1">
    <location>
        <begin position="600"/>
        <end position="609"/>
    </location>
</feature>
<organism evidence="2 3">
    <name type="scientific">Trametes cubensis</name>
    <dbReference type="NCBI Taxonomy" id="1111947"/>
    <lineage>
        <taxon>Eukaryota</taxon>
        <taxon>Fungi</taxon>
        <taxon>Dikarya</taxon>
        <taxon>Basidiomycota</taxon>
        <taxon>Agaricomycotina</taxon>
        <taxon>Agaricomycetes</taxon>
        <taxon>Polyporales</taxon>
        <taxon>Polyporaceae</taxon>
        <taxon>Trametes</taxon>
    </lineage>
</organism>
<protein>
    <submittedName>
        <fullName evidence="2">Uncharacterized protein</fullName>
    </submittedName>
</protein>
<feature type="compositionally biased region" description="Low complexity" evidence="1">
    <location>
        <begin position="624"/>
        <end position="638"/>
    </location>
</feature>
<evidence type="ECO:0000313" key="3">
    <source>
        <dbReference type="Proteomes" id="UP001215151"/>
    </source>
</evidence>
<feature type="compositionally biased region" description="Basic residues" evidence="1">
    <location>
        <begin position="329"/>
        <end position="339"/>
    </location>
</feature>
<feature type="compositionally biased region" description="Basic and acidic residues" evidence="1">
    <location>
        <begin position="405"/>
        <end position="422"/>
    </location>
</feature>
<gene>
    <name evidence="2" type="ORF">ONZ51_g7544</name>
</gene>
<feature type="region of interest" description="Disordered" evidence="1">
    <location>
        <begin position="1"/>
        <end position="726"/>
    </location>
</feature>
<keyword evidence="3" id="KW-1185">Reference proteome</keyword>
<feature type="compositionally biased region" description="Acidic residues" evidence="1">
    <location>
        <begin position="491"/>
        <end position="501"/>
    </location>
</feature>
<feature type="compositionally biased region" description="Basic residues" evidence="1">
    <location>
        <begin position="677"/>
        <end position="692"/>
    </location>
</feature>
<feature type="compositionally biased region" description="Low complexity" evidence="1">
    <location>
        <begin position="385"/>
        <end position="397"/>
    </location>
</feature>
<feature type="compositionally biased region" description="Basic and acidic residues" evidence="1">
    <location>
        <begin position="778"/>
        <end position="787"/>
    </location>
</feature>
<feature type="compositionally biased region" description="Basic residues" evidence="1">
    <location>
        <begin position="554"/>
        <end position="563"/>
    </location>
</feature>
<evidence type="ECO:0000313" key="2">
    <source>
        <dbReference type="EMBL" id="KAJ8473951.1"/>
    </source>
</evidence>
<feature type="compositionally biased region" description="Basic and acidic residues" evidence="1">
    <location>
        <begin position="588"/>
        <end position="599"/>
    </location>
</feature>
<feature type="compositionally biased region" description="Basic residues" evidence="1">
    <location>
        <begin position="76"/>
        <end position="86"/>
    </location>
</feature>
<feature type="compositionally biased region" description="Acidic residues" evidence="1">
    <location>
        <begin position="131"/>
        <end position="143"/>
    </location>
</feature>
<feature type="region of interest" description="Disordered" evidence="1">
    <location>
        <begin position="1117"/>
        <end position="1138"/>
    </location>
</feature>
<sequence>MANTRRKNATAHPGYIDLPTPKQPSAEVAKEKAQKEQAKEAAVQKKAASVRKVAELEKRMEEEDAKERSTHVTRGSAKKAPARKGKGSTVKAVNVGKGGANKRKKAITAGTDGSDTERDNNALQLSQSEGPEVEGDSELTELEDTPRPPKKRAKQDKPSLREVVGTAKANLAEPLQEPALAPTSRFPSERSGGTARSTHAPMEKFSLSIRSNVQTHAADAMDVDDEGNDATQVLGDWLGDRGSGGSAHSGQPLASTRTSTSTEQSASIALPRTKATPATPFAKSGNPSLKPATKSKPQPKSGKSESQAAGKLDDLDVADVDGEAQGLRPKPKPKPRRAGKSAESQADSKIKGPVLELSDGDDDEGDNDGKRDNPKSKPATKKNAKSQAAAAKAKGLAVTDDDADDTKHRDEPRPKPKPEPKSKKNTTSQSTAAKANGLAVTGDDGTETADNDNDGAKRGKAGSKPKPKPRPAGKSAQSQAARKIKGPVLELSDDDEGDDDGERNNPKPKPAAKRNAKSQAPAAKAKNLTVTDDDDADNSNDDRSKRGQPESKQKQKPKPKPKKSTSSSQSASAKATGVAVTEDDDDADRPKRGKPELKSKLKPIRKAVGKVKGPILELSDDYSSDNNDNSLDVGNDGSRNQPKRKSALKERMKHQGAATSKARHLSMAEDEDETRHDRPKPKPKPKSTRKKGTSSQPINKVLDKGLIVSGGEDEERNAAMSSPVKAGARLTSSNLVAVEDLDVTTPNPVRIKVKTESLDDHKVLLADKVGTGGSTNGAKREKKESKAGKAKTGASVKTLPRAHSTSTQSASASSKSLTSRASEDADSDIEMSDHLPAIVGKRKWTTGDLPPGAQNDDRWNSRFVPTLYEYQGSRHDPWTFGDASSVDVVQAIWDKVYGDSLPHKVVSNDNVHGLAIQKIYDWRSGIASAAIAVFERCFNASERTKYTVDRAHKKAAIEAARSAFCIKIHHAWGFVYRDPLEKTYPGHKRKGLFHSPFVLPIILQHLQQTKNSISVPELYRPDDKEYPMSPDRPIGAIGLIAAAVERVVCLWMSSEIVLRHDGRPYRPKKRNTSTGKDSCTKTDFSASNFLSQTTHFKKSAHRLSGEHMMKLLSAAVNQTPSNPLPPITQLGLGEPSLGRDELVEGFDSDDEVSITVLVSQGQPRDPYDYYDGDAMTANNLGIHDSDDNDSDNDSENDATADDNSANNDSDTDSDDIDEADNTDEADNIDEADDVDEADVDEADVEDVEEAGGISESDDRDTDNGGSDDDGMDVLEPEGYDDEQVDEDDLGMLESGDDRDE</sequence>
<feature type="region of interest" description="Disordered" evidence="1">
    <location>
        <begin position="1160"/>
        <end position="1300"/>
    </location>
</feature>
<feature type="region of interest" description="Disordered" evidence="1">
    <location>
        <begin position="768"/>
        <end position="832"/>
    </location>
</feature>
<feature type="compositionally biased region" description="Basic and acidic residues" evidence="1">
    <location>
        <begin position="52"/>
        <end position="70"/>
    </location>
</feature>
<feature type="compositionally biased region" description="Basic residues" evidence="1">
    <location>
        <begin position="641"/>
        <end position="654"/>
    </location>
</feature>
<reference evidence="2" key="1">
    <citation type="submission" date="2022-11" db="EMBL/GenBank/DDBJ databases">
        <title>Genome Sequence of Cubamyces cubensis.</title>
        <authorList>
            <person name="Buettner E."/>
        </authorList>
    </citation>
    <scope>NUCLEOTIDE SEQUENCE</scope>
    <source>
        <strain evidence="2">MPL-01</strain>
    </source>
</reference>